<proteinExistence type="inferred from homology"/>
<dbReference type="InterPro" id="IPR004838">
    <property type="entry name" value="NHTrfase_class1_PyrdxlP-BS"/>
</dbReference>
<reference evidence="7 8" key="1">
    <citation type="submission" date="2017-09" db="EMBL/GenBank/DDBJ databases">
        <title>Depth-based differentiation of microbial function through sediment-hosted aquifers and enrichment of novel symbionts in the deep terrestrial subsurface.</title>
        <authorList>
            <person name="Probst A.J."/>
            <person name="Ladd B."/>
            <person name="Jarett J.K."/>
            <person name="Geller-Mcgrath D.E."/>
            <person name="Sieber C.M."/>
            <person name="Emerson J.B."/>
            <person name="Anantharaman K."/>
            <person name="Thomas B.C."/>
            <person name="Malmstrom R."/>
            <person name="Stieglmeier M."/>
            <person name="Klingl A."/>
            <person name="Woyke T."/>
            <person name="Ryan C.M."/>
            <person name="Banfield J.F."/>
        </authorList>
    </citation>
    <scope>NUCLEOTIDE SEQUENCE [LARGE SCALE GENOMIC DNA]</scope>
    <source>
        <strain evidence="7">CG11_big_fil_rev_8_21_14_0_20_37_16</strain>
    </source>
</reference>
<sequence>MKNNIGNYTHQVSNPEKFLRFDLTEGDCWFKEKIAHWFQKIDISTVIHYPDEKIIHTKQLLARWLHMREENISIGQGSDELIEIIPQIFIKPKERALTVSPSFFRFSESSVRSGAEIITIPLDRKNSYEWNNTTIKRFFREAKDKQVKLIWLASPNNPTGIDIPQHILLDVIKLGKIIVIDKVLNGFTKEIQEISHLVWENPNLIVLSSFSKTFGLPGLRLGFAIGAPSIIKQIEDKKLPFNIAGPTLFIVEKLLQALLSGEVNMKGGLRLFQERIFLEAEIHKLKNIQLATQSRTNFILLKPTQKINLFKELLEKGILVTNLNKLVGIKNKNFVRVTVRNRKENFILLQALKEIDNHFH</sequence>
<comment type="cofactor">
    <cofactor evidence="1 5">
        <name>pyridoxal 5'-phosphate</name>
        <dbReference type="ChEBI" id="CHEBI:597326"/>
    </cofactor>
</comment>
<dbReference type="AlphaFoldDB" id="A0A2H0KMN0"/>
<name>A0A2H0KMN0_9BACT</name>
<dbReference type="PANTHER" id="PTHR42885:SF2">
    <property type="entry name" value="HISTIDINOL-PHOSPHATE AMINOTRANSFERASE"/>
    <property type="match status" value="1"/>
</dbReference>
<dbReference type="InterPro" id="IPR015421">
    <property type="entry name" value="PyrdxlP-dep_Trfase_major"/>
</dbReference>
<gene>
    <name evidence="7" type="ORF">COV87_02140</name>
</gene>
<keyword evidence="2 5" id="KW-0032">Aminotransferase</keyword>
<protein>
    <recommendedName>
        <fullName evidence="5">Aminotransferase</fullName>
        <ecNumber evidence="5">2.6.1.-</ecNumber>
    </recommendedName>
</protein>
<dbReference type="EMBL" id="PCVK01000060">
    <property type="protein sequence ID" value="PIQ71654.1"/>
    <property type="molecule type" value="Genomic_DNA"/>
</dbReference>
<dbReference type="EC" id="2.6.1.-" evidence="5"/>
<dbReference type="Gene3D" id="3.40.640.10">
    <property type="entry name" value="Type I PLP-dependent aspartate aminotransferase-like (Major domain)"/>
    <property type="match status" value="1"/>
</dbReference>
<evidence type="ECO:0000256" key="5">
    <source>
        <dbReference type="RuleBase" id="RU000481"/>
    </source>
</evidence>
<dbReference type="Gene3D" id="3.90.1150.10">
    <property type="entry name" value="Aspartate Aminotransferase, domain 1"/>
    <property type="match status" value="1"/>
</dbReference>
<dbReference type="InterPro" id="IPR015424">
    <property type="entry name" value="PyrdxlP-dep_Trfase"/>
</dbReference>
<dbReference type="CDD" id="cd00609">
    <property type="entry name" value="AAT_like"/>
    <property type="match status" value="1"/>
</dbReference>
<evidence type="ECO:0000256" key="1">
    <source>
        <dbReference type="ARBA" id="ARBA00001933"/>
    </source>
</evidence>
<dbReference type="Pfam" id="PF00155">
    <property type="entry name" value="Aminotran_1_2"/>
    <property type="match status" value="1"/>
</dbReference>
<dbReference type="PROSITE" id="PS00105">
    <property type="entry name" value="AA_TRANSFER_CLASS_1"/>
    <property type="match status" value="1"/>
</dbReference>
<dbReference type="GO" id="GO:0030170">
    <property type="term" value="F:pyridoxal phosphate binding"/>
    <property type="evidence" value="ECO:0007669"/>
    <property type="project" value="InterPro"/>
</dbReference>
<dbReference type="PANTHER" id="PTHR42885">
    <property type="entry name" value="HISTIDINOL-PHOSPHATE AMINOTRANSFERASE-RELATED"/>
    <property type="match status" value="1"/>
</dbReference>
<comment type="similarity">
    <text evidence="5">Belongs to the class-I pyridoxal-phosphate-dependent aminotransferase family.</text>
</comment>
<dbReference type="SUPFAM" id="SSF53383">
    <property type="entry name" value="PLP-dependent transferases"/>
    <property type="match status" value="1"/>
</dbReference>
<evidence type="ECO:0000256" key="2">
    <source>
        <dbReference type="ARBA" id="ARBA00022576"/>
    </source>
</evidence>
<evidence type="ECO:0000313" key="8">
    <source>
        <dbReference type="Proteomes" id="UP000229497"/>
    </source>
</evidence>
<dbReference type="InterPro" id="IPR015422">
    <property type="entry name" value="PyrdxlP-dep_Trfase_small"/>
</dbReference>
<keyword evidence="3 5" id="KW-0808">Transferase</keyword>
<dbReference type="Proteomes" id="UP000229497">
    <property type="component" value="Unassembled WGS sequence"/>
</dbReference>
<feature type="domain" description="Aminotransferase class I/classII large" evidence="6">
    <location>
        <begin position="41"/>
        <end position="351"/>
    </location>
</feature>
<evidence type="ECO:0000313" key="7">
    <source>
        <dbReference type="EMBL" id="PIQ71654.1"/>
    </source>
</evidence>
<dbReference type="InterPro" id="IPR004839">
    <property type="entry name" value="Aminotransferase_I/II_large"/>
</dbReference>
<comment type="caution">
    <text evidence="7">The sequence shown here is derived from an EMBL/GenBank/DDBJ whole genome shotgun (WGS) entry which is preliminary data.</text>
</comment>
<evidence type="ECO:0000256" key="3">
    <source>
        <dbReference type="ARBA" id="ARBA00022679"/>
    </source>
</evidence>
<evidence type="ECO:0000259" key="6">
    <source>
        <dbReference type="Pfam" id="PF00155"/>
    </source>
</evidence>
<evidence type="ECO:0000256" key="4">
    <source>
        <dbReference type="ARBA" id="ARBA00022898"/>
    </source>
</evidence>
<keyword evidence="4" id="KW-0663">Pyridoxal phosphate</keyword>
<organism evidence="7 8">
    <name type="scientific">Candidatus Roizmanbacteria bacterium CG11_big_fil_rev_8_21_14_0_20_37_16</name>
    <dbReference type="NCBI Taxonomy" id="1974857"/>
    <lineage>
        <taxon>Bacteria</taxon>
        <taxon>Candidatus Roizmaniibacteriota</taxon>
    </lineage>
</organism>
<accession>A0A2H0KMN0</accession>
<dbReference type="GO" id="GO:0008483">
    <property type="term" value="F:transaminase activity"/>
    <property type="evidence" value="ECO:0007669"/>
    <property type="project" value="UniProtKB-KW"/>
</dbReference>